<dbReference type="PANTHER" id="PTHR24273">
    <property type="entry name" value="FI04643P-RELATED"/>
    <property type="match status" value="1"/>
</dbReference>
<dbReference type="Pfam" id="PF05345">
    <property type="entry name" value="He_PIG"/>
    <property type="match status" value="1"/>
</dbReference>
<proteinExistence type="predicted"/>
<organism evidence="3 4">
    <name type="scientific">Deinococcus arcticus</name>
    <dbReference type="NCBI Taxonomy" id="2136176"/>
    <lineage>
        <taxon>Bacteria</taxon>
        <taxon>Thermotogati</taxon>
        <taxon>Deinococcota</taxon>
        <taxon>Deinococci</taxon>
        <taxon>Deinococcales</taxon>
        <taxon>Deinococcaceae</taxon>
        <taxon>Deinococcus</taxon>
    </lineage>
</organism>
<evidence type="ECO:0000313" key="4">
    <source>
        <dbReference type="Proteomes" id="UP000240317"/>
    </source>
</evidence>
<dbReference type="SUPFAM" id="SSF49313">
    <property type="entry name" value="Cadherin-like"/>
    <property type="match status" value="1"/>
</dbReference>
<protein>
    <recommendedName>
        <fullName evidence="2">HYR domain-containing protein</fullName>
    </recommendedName>
</protein>
<dbReference type="GO" id="GO:0005509">
    <property type="term" value="F:calcium ion binding"/>
    <property type="evidence" value="ECO:0007669"/>
    <property type="project" value="InterPro"/>
</dbReference>
<evidence type="ECO:0000313" key="3">
    <source>
        <dbReference type="EMBL" id="PTA68047.1"/>
    </source>
</evidence>
<feature type="domain" description="HYR" evidence="2">
    <location>
        <begin position="509"/>
        <end position="591"/>
    </location>
</feature>
<accession>A0A2T3W8B4</accession>
<reference evidence="3 4" key="1">
    <citation type="submission" date="2018-03" db="EMBL/GenBank/DDBJ databases">
        <title>Draft genome of Deinococcus sp. OD32.</title>
        <authorList>
            <person name="Wang X.-P."/>
            <person name="Du Z.-J."/>
        </authorList>
    </citation>
    <scope>NUCLEOTIDE SEQUENCE [LARGE SCALE GENOMIC DNA]</scope>
    <source>
        <strain evidence="3 4">OD32</strain>
    </source>
</reference>
<dbReference type="InterPro" id="IPR003410">
    <property type="entry name" value="HYR_dom"/>
</dbReference>
<comment type="caution">
    <text evidence="3">The sequence shown here is derived from an EMBL/GenBank/DDBJ whole genome shotgun (WGS) entry which is preliminary data.</text>
</comment>
<dbReference type="NCBIfam" id="NF038114">
    <property type="entry name" value="rightmost"/>
    <property type="match status" value="1"/>
</dbReference>
<dbReference type="Proteomes" id="UP000240317">
    <property type="component" value="Unassembled WGS sequence"/>
</dbReference>
<dbReference type="Pfam" id="PF02494">
    <property type="entry name" value="HYR"/>
    <property type="match status" value="2"/>
</dbReference>
<dbReference type="PANTHER" id="PTHR24273:SF32">
    <property type="entry name" value="HYALIN"/>
    <property type="match status" value="1"/>
</dbReference>
<dbReference type="AlphaFoldDB" id="A0A2T3W8B4"/>
<keyword evidence="1" id="KW-0677">Repeat</keyword>
<sequence length="701" mass="70802">MCRWSPGPQCRQTCVAVLHLGRMNMRRLLTALALLCGAALSGCAPHSPPAPAAPVVAAPALAAQSHDRYQNLSYTVTGPNTVRFELRGGFRAGFYLTDRCRTPAGAVTTCTGSGGLPAPGDYVDMAASASNAFAFGDGTTRPGRMVGRVESVDPAGDLLYARAITQTGSTIENGFTKTYPGPGPYTALFQACCRLDGANTGPSDPYLVRSVVSFAGNTTNPVTTLPPVVDCVVATVCTFSVPAADPDGHVLVFRLSNQPSVAAETGIGGPMPGSISPAGVYTLPPIGAPAGTVFATQVTIEERLGSASGPLVATTPVDFLIRLVTGNPPAFTTSPPFPGNGQVFTLNAGTPLSFQVQATDPDGTPVTVNHLGLPPHATFGACAASGGATTCTFSWTPEADEAGSSFVVAFTARDASNVSAAPYSVTIQVPANTPPTLTLPGAQSAEATSAAGAAVPYSASATDAEDGALSPVCTPASGSTFALGTTTVTCTVEDSGGLSASGTFTVTVADTTPPTLAPSPDLSVTPAPGQFSAPVNYPLPTASDVVDPSVVVACAPPSGSAFTLGSTTVTCTATDAAGNAAQSSFTVQVRFAVQGFFQPVRMNEVNVIKAGSAVPLKFSLGGDWGLNILAAGSPASWPVSCSSLGALGPAVPTGASGGSGLHYDGQYGYVWKTEKAWADTCRTVRVALLDGSSLEATFRLR</sequence>
<evidence type="ECO:0000259" key="2">
    <source>
        <dbReference type="PROSITE" id="PS50825"/>
    </source>
</evidence>
<name>A0A2T3W8B4_9DEIO</name>
<dbReference type="GO" id="GO:0016020">
    <property type="term" value="C:membrane"/>
    <property type="evidence" value="ECO:0007669"/>
    <property type="project" value="InterPro"/>
</dbReference>
<dbReference type="Gene3D" id="2.60.40.10">
    <property type="entry name" value="Immunoglobulins"/>
    <property type="match status" value="2"/>
</dbReference>
<dbReference type="PROSITE" id="PS50825">
    <property type="entry name" value="HYR"/>
    <property type="match status" value="1"/>
</dbReference>
<keyword evidence="4" id="KW-1185">Reference proteome</keyword>
<gene>
    <name evidence="3" type="ORF">C8263_10040</name>
</gene>
<dbReference type="InterPro" id="IPR013783">
    <property type="entry name" value="Ig-like_fold"/>
</dbReference>
<dbReference type="InterPro" id="IPR015919">
    <property type="entry name" value="Cadherin-like_sf"/>
</dbReference>
<evidence type="ECO:0000256" key="1">
    <source>
        <dbReference type="ARBA" id="ARBA00022737"/>
    </source>
</evidence>
<dbReference type="EMBL" id="PYSV01000008">
    <property type="protein sequence ID" value="PTA68047.1"/>
    <property type="molecule type" value="Genomic_DNA"/>
</dbReference>